<keyword evidence="3" id="KW-1185">Reference proteome</keyword>
<keyword evidence="1" id="KW-0732">Signal</keyword>
<dbReference type="SUPFAM" id="SSF49452">
    <property type="entry name" value="Starch-binding domain-like"/>
    <property type="match status" value="1"/>
</dbReference>
<dbReference type="EMBL" id="AVCI01000009">
    <property type="protein sequence ID" value="KFN42534.1"/>
    <property type="molecule type" value="Genomic_DNA"/>
</dbReference>
<dbReference type="GO" id="GO:0030246">
    <property type="term" value="F:carbohydrate binding"/>
    <property type="evidence" value="ECO:0007669"/>
    <property type="project" value="InterPro"/>
</dbReference>
<proteinExistence type="predicted"/>
<protein>
    <recommendedName>
        <fullName evidence="4">Carboxypeptidase regulatory-like domain-containing protein</fullName>
    </recommendedName>
</protein>
<dbReference type="Pfam" id="PF13620">
    <property type="entry name" value="CarboxypepD_reg"/>
    <property type="match status" value="1"/>
</dbReference>
<dbReference type="RefSeq" id="WP_022970229.1">
    <property type="nucleotide sequence ID" value="NZ_ATVD01000006.1"/>
</dbReference>
<sequence length="102" mass="10652">MSINKNFKRIVLALALGMAFVGAANAQRTVGNVIGTATAGETVVAKNLNDGSQREVAVKADGKFRLASLQPGDYAIVVKHADGTESAPRTTSVRAGQTIRLQ</sequence>
<dbReference type="AlphaFoldDB" id="A0A091AV56"/>
<evidence type="ECO:0000313" key="2">
    <source>
        <dbReference type="EMBL" id="KFN42534.1"/>
    </source>
</evidence>
<dbReference type="eggNOG" id="COG4771">
    <property type="taxonomic scope" value="Bacteria"/>
</dbReference>
<dbReference type="PATRIC" id="fig|1121015.4.peg.2051"/>
<dbReference type="STRING" id="1121015.GCA_000420545_02624"/>
<evidence type="ECO:0000256" key="1">
    <source>
        <dbReference type="SAM" id="SignalP"/>
    </source>
</evidence>
<dbReference type="InterPro" id="IPR013784">
    <property type="entry name" value="Carb-bd-like_fold"/>
</dbReference>
<reference evidence="2 3" key="1">
    <citation type="submission" date="2013-09" db="EMBL/GenBank/DDBJ databases">
        <title>Genome sequencing of Arenimonas oryziterrae.</title>
        <authorList>
            <person name="Chen F."/>
            <person name="Wang G."/>
        </authorList>
    </citation>
    <scope>NUCLEOTIDE SEQUENCE [LARGE SCALE GENOMIC DNA]</scope>
    <source>
        <strain evidence="2 3">YC6267</strain>
    </source>
</reference>
<feature type="signal peptide" evidence="1">
    <location>
        <begin position="1"/>
        <end position="26"/>
    </location>
</feature>
<dbReference type="Gene3D" id="2.60.40.1120">
    <property type="entry name" value="Carboxypeptidase-like, regulatory domain"/>
    <property type="match status" value="1"/>
</dbReference>
<accession>A0A091AV56</accession>
<feature type="chain" id="PRO_5001869076" description="Carboxypeptidase regulatory-like domain-containing protein" evidence="1">
    <location>
        <begin position="27"/>
        <end position="102"/>
    </location>
</feature>
<evidence type="ECO:0008006" key="4">
    <source>
        <dbReference type="Google" id="ProtNLM"/>
    </source>
</evidence>
<gene>
    <name evidence="2" type="ORF">N789_12910</name>
</gene>
<name>A0A091AV56_9GAMM</name>
<dbReference type="Proteomes" id="UP000029385">
    <property type="component" value="Unassembled WGS sequence"/>
</dbReference>
<comment type="caution">
    <text evidence="2">The sequence shown here is derived from an EMBL/GenBank/DDBJ whole genome shotgun (WGS) entry which is preliminary data.</text>
</comment>
<organism evidence="2 3">
    <name type="scientific">Arenimonas oryziterrae DSM 21050 = YC6267</name>
    <dbReference type="NCBI Taxonomy" id="1121015"/>
    <lineage>
        <taxon>Bacteria</taxon>
        <taxon>Pseudomonadati</taxon>
        <taxon>Pseudomonadota</taxon>
        <taxon>Gammaproteobacteria</taxon>
        <taxon>Lysobacterales</taxon>
        <taxon>Lysobacteraceae</taxon>
        <taxon>Arenimonas</taxon>
    </lineage>
</organism>
<evidence type="ECO:0000313" key="3">
    <source>
        <dbReference type="Proteomes" id="UP000029385"/>
    </source>
</evidence>